<evidence type="ECO:0000256" key="1">
    <source>
        <dbReference type="ARBA" id="ARBA00001936"/>
    </source>
</evidence>
<dbReference type="SMART" id="SM00156">
    <property type="entry name" value="PP2Ac"/>
    <property type="match status" value="1"/>
</dbReference>
<dbReference type="PANTHER" id="PTHR45668:SF7">
    <property type="entry name" value="SERINE_THREONINE-PROTEIN PHOSPHATASE 7 LONG FORM HOMOLOG"/>
    <property type="match status" value="1"/>
</dbReference>
<dbReference type="InterPro" id="IPR004843">
    <property type="entry name" value="Calcineurin-like_PHP"/>
</dbReference>
<gene>
    <name evidence="6" type="ORF">V5N11_011172</name>
</gene>
<feature type="region of interest" description="Disordered" evidence="4">
    <location>
        <begin position="1278"/>
        <end position="1351"/>
    </location>
</feature>
<keyword evidence="2" id="KW-0479">Metal-binding</keyword>
<feature type="compositionally biased region" description="Acidic residues" evidence="4">
    <location>
        <begin position="1016"/>
        <end position="1025"/>
    </location>
</feature>
<evidence type="ECO:0000313" key="7">
    <source>
        <dbReference type="Proteomes" id="UP001558713"/>
    </source>
</evidence>
<keyword evidence="7" id="KW-1185">Reference proteome</keyword>
<feature type="domain" description="Serine/threonine specific protein phosphatases" evidence="5">
    <location>
        <begin position="621"/>
        <end position="959"/>
    </location>
</feature>
<dbReference type="EMBL" id="JBANAX010000540">
    <property type="protein sequence ID" value="KAL1204320.1"/>
    <property type="molecule type" value="Genomic_DNA"/>
</dbReference>
<dbReference type="PANTHER" id="PTHR45668">
    <property type="entry name" value="SERINE/THREONINE-PROTEIN PHOSPHATASE 5-RELATED"/>
    <property type="match status" value="1"/>
</dbReference>
<dbReference type="InterPro" id="IPR029052">
    <property type="entry name" value="Metallo-depent_PP-like"/>
</dbReference>
<evidence type="ECO:0000256" key="3">
    <source>
        <dbReference type="ARBA" id="ARBA00023211"/>
    </source>
</evidence>
<comment type="caution">
    <text evidence="6">The sequence shown here is derived from an EMBL/GenBank/DDBJ whole genome shotgun (WGS) entry which is preliminary data.</text>
</comment>
<sequence length="1351" mass="151278">MELQSLLNFDLDPGPVDQSILVWQHEHRSAAIWEDEVPPRELTCRHKLLGMRDWPLEPLVCQKLIEFGLYGVYKVAFIQLDYALITALVERWRPETHTFHLPAGEITVTLQDVNILLGLRVDGPAVTGSTKYNWADLCEDLLGSRPGPKDLHGSHVSLAWLRDNFRNLPANPDEDTLKCHTRAFVLALMSGFLYGDKSKHDVALTFLPLLRDFDEVAQLSWGSATLALLYRELCRASKRTVSTICGPLVLLQLWAWERLHVGRPGRLKDVGASFMDGIDGPLPDPLGCRWRASLSHKENPRGGLDFYRDQFDQQKDEQVIWQPYTPDLLAKLPLICISGQNIWRTVAPLICFDVVEWHRPDRVLRQFGLQQTIPAPCDNEKALHAIDKRGKSEYDWSARHSRHIELWEARESSVVLGEPECNRMDYNDPYMEWYRRITRRIISPMNERRPGQFLPTGFAFQVLVQRVAAIHARSKASLEEELTVDTARQTLQDIVNMCAGALQLNAPLGSLSNGTVAQAPTPFLMLPEPQPTIVSEKPLSGEMVCLPMNEMGIDDGLSAEPLEVMPPVQDIGCEQSLPSVSQKPLFWPSGGKLTFSWICEVMLVFDWSSRNLQPCEFSSVLPFNVFEELVLSASKILKKEPNCVRIDSEKAKVIVVGDLHGQLHDLLYLMQDAGFPDNDQFYVFNGNYVDKGAWGLETFLLLLSWKVLLPERVYLLRGSHESEGCTSLYGFKNEVLTKYGDKGAVVYKKCLECFQLLPLASVIGGKVFTAHGGLFRDVSSFLSDKQERSRKRKRTQKKQADNSVLETENRFESLPLGSLKDLAKVKRRVIDPPTEGSNLIPGDILWSDPSKDSGLCLNKERGIGLLWGPDCTAKFLQDNDLKLIIRGKEAPDERAIRDGLASMSEGYAKDHEGLITLISAPDHPQFQDTEERHNNKGAYIILQIPEYEEPKIEVFEAVTPRPKAAAYYDYRSLIHSPRNVVHSITNSLDSPSLAPDDKESLISSENVEYKSMDLSEQMEVDEKDDVDSKSESRTDEVTAFDTLASGDKDMVDSSEKTETGSKEADHSETAEISKDLSDTVGKPESCSRTESTFEATQTCDLCVLDSGKSIESRTEKNADIEPMAVDEIAAESETRIGEENDVETSNSIKISEEKAEKERKSDSLEVSNNVSEEEDRDAAVELEITYDEKPESAVTEITGNDTAECTTDRNKDIATDSAEKLECSTSKLNNSELSEDMDDSTIKFRQKTSCATDSDLGTVKGGVSTDCSSLSKCLTSKANITKPSHDKDHGESADKRERVVKLVTYSKRKPSDKKHMVDSNEEAQQKINESVGSKTKSALDNSHSIPRDMDS</sequence>
<dbReference type="Gene3D" id="3.60.21.10">
    <property type="match status" value="1"/>
</dbReference>
<organism evidence="6 7">
    <name type="scientific">Cardamine amara subsp. amara</name>
    <dbReference type="NCBI Taxonomy" id="228776"/>
    <lineage>
        <taxon>Eukaryota</taxon>
        <taxon>Viridiplantae</taxon>
        <taxon>Streptophyta</taxon>
        <taxon>Embryophyta</taxon>
        <taxon>Tracheophyta</taxon>
        <taxon>Spermatophyta</taxon>
        <taxon>Magnoliopsida</taxon>
        <taxon>eudicotyledons</taxon>
        <taxon>Gunneridae</taxon>
        <taxon>Pentapetalae</taxon>
        <taxon>rosids</taxon>
        <taxon>malvids</taxon>
        <taxon>Brassicales</taxon>
        <taxon>Brassicaceae</taxon>
        <taxon>Cardamineae</taxon>
        <taxon>Cardamine</taxon>
    </lineage>
</organism>
<feature type="compositionally biased region" description="Basic and acidic residues" evidence="4">
    <location>
        <begin position="1046"/>
        <end position="1077"/>
    </location>
</feature>
<evidence type="ECO:0000259" key="5">
    <source>
        <dbReference type="SMART" id="SM00156"/>
    </source>
</evidence>
<evidence type="ECO:0000313" key="6">
    <source>
        <dbReference type="EMBL" id="KAL1204320.1"/>
    </source>
</evidence>
<dbReference type="Pfam" id="PF10536">
    <property type="entry name" value="PMD"/>
    <property type="match status" value="1"/>
</dbReference>
<reference evidence="6 7" key="1">
    <citation type="submission" date="2024-04" db="EMBL/GenBank/DDBJ databases">
        <title>Genome assembly C_amara_ONT_v2.</title>
        <authorList>
            <person name="Yant L."/>
            <person name="Moore C."/>
            <person name="Slenker M."/>
        </authorList>
    </citation>
    <scope>NUCLEOTIDE SEQUENCE [LARGE SCALE GENOMIC DNA]</scope>
    <source>
        <tissue evidence="6">Leaf</tissue>
    </source>
</reference>
<feature type="compositionally biased region" description="Polar residues" evidence="4">
    <location>
        <begin position="1325"/>
        <end position="1344"/>
    </location>
</feature>
<feature type="compositionally biased region" description="Basic and acidic residues" evidence="4">
    <location>
        <begin position="1026"/>
        <end position="1036"/>
    </location>
</feature>
<keyword evidence="3" id="KW-0464">Manganese</keyword>
<feature type="region of interest" description="Disordered" evidence="4">
    <location>
        <begin position="1016"/>
        <end position="1094"/>
    </location>
</feature>
<proteinExistence type="predicted"/>
<name>A0ABD1AC17_CARAN</name>
<dbReference type="PRINTS" id="PR00114">
    <property type="entry name" value="STPHPHTASE"/>
</dbReference>
<dbReference type="InterPro" id="IPR019557">
    <property type="entry name" value="AminoTfrase-like_pln_mobile"/>
</dbReference>
<feature type="compositionally biased region" description="Basic and acidic residues" evidence="4">
    <location>
        <begin position="1283"/>
        <end position="1300"/>
    </location>
</feature>
<feature type="region of interest" description="Disordered" evidence="4">
    <location>
        <begin position="1131"/>
        <end position="1178"/>
    </location>
</feature>
<accession>A0ABD1AC17</accession>
<evidence type="ECO:0000256" key="2">
    <source>
        <dbReference type="ARBA" id="ARBA00022723"/>
    </source>
</evidence>
<protein>
    <submittedName>
        <fullName evidence="6">SerinePthreonine-protein phosphatase 7 long form</fullName>
    </submittedName>
</protein>
<dbReference type="SUPFAM" id="SSF56300">
    <property type="entry name" value="Metallo-dependent phosphatases"/>
    <property type="match status" value="1"/>
</dbReference>
<evidence type="ECO:0000256" key="4">
    <source>
        <dbReference type="SAM" id="MobiDB-lite"/>
    </source>
</evidence>
<comment type="cofactor">
    <cofactor evidence="1">
        <name>Mn(2+)</name>
        <dbReference type="ChEBI" id="CHEBI:29035"/>
    </cofactor>
</comment>
<feature type="compositionally biased region" description="Basic and acidic residues" evidence="4">
    <location>
        <begin position="1150"/>
        <end position="1163"/>
    </location>
</feature>
<dbReference type="Proteomes" id="UP001558713">
    <property type="component" value="Unassembled WGS sequence"/>
</dbReference>
<dbReference type="Pfam" id="PF00149">
    <property type="entry name" value="Metallophos"/>
    <property type="match status" value="1"/>
</dbReference>
<dbReference type="GO" id="GO:0046872">
    <property type="term" value="F:metal ion binding"/>
    <property type="evidence" value="ECO:0007669"/>
    <property type="project" value="UniProtKB-KW"/>
</dbReference>
<dbReference type="InterPro" id="IPR006186">
    <property type="entry name" value="Ser/Thr-sp_prot-phosphatase"/>
</dbReference>
<dbReference type="InterPro" id="IPR051134">
    <property type="entry name" value="PPP_phosphatase"/>
</dbReference>